<dbReference type="InterPro" id="IPR029044">
    <property type="entry name" value="Nucleotide-diphossugar_trans"/>
</dbReference>
<proteinExistence type="predicted"/>
<dbReference type="Proteomes" id="UP000054870">
    <property type="component" value="Unassembled WGS sequence"/>
</dbReference>
<dbReference type="EMBL" id="FCOF02000002">
    <property type="protein sequence ID" value="SAK44189.1"/>
    <property type="molecule type" value="Genomic_DNA"/>
</dbReference>
<dbReference type="PANTHER" id="PTHR43179:SF10">
    <property type="entry name" value="GLYCOSYL TRANSFERASE"/>
    <property type="match status" value="1"/>
</dbReference>
<keyword evidence="1" id="KW-0808">Transferase</keyword>
<dbReference type="CDD" id="cd04186">
    <property type="entry name" value="GT_2_like_c"/>
    <property type="match status" value="1"/>
</dbReference>
<keyword evidence="2" id="KW-1185">Reference proteome</keyword>
<dbReference type="PANTHER" id="PTHR43179">
    <property type="entry name" value="RHAMNOSYLTRANSFERASE WBBL"/>
    <property type="match status" value="1"/>
</dbReference>
<gene>
    <name evidence="1" type="ORF">AWB75_00663</name>
</gene>
<dbReference type="SUPFAM" id="SSF53448">
    <property type="entry name" value="Nucleotide-diphospho-sugar transferases"/>
    <property type="match status" value="1"/>
</dbReference>
<accession>A0A157ZFI6</accession>
<evidence type="ECO:0000313" key="1">
    <source>
        <dbReference type="EMBL" id="SAK44189.1"/>
    </source>
</evidence>
<name>A0A157ZFI6_9BURK</name>
<reference evidence="1" key="1">
    <citation type="submission" date="2016-01" db="EMBL/GenBank/DDBJ databases">
        <authorList>
            <person name="Peeters C."/>
        </authorList>
    </citation>
    <scope>NUCLEOTIDE SEQUENCE [LARGE SCALE GENOMIC DNA]</scope>
    <source>
        <strain evidence="1">LMG 29318</strain>
    </source>
</reference>
<dbReference type="AlphaFoldDB" id="A0A157ZFI6"/>
<evidence type="ECO:0000313" key="2">
    <source>
        <dbReference type="Proteomes" id="UP000054870"/>
    </source>
</evidence>
<dbReference type="Gene3D" id="3.90.550.10">
    <property type="entry name" value="Spore Coat Polysaccharide Biosynthesis Protein SpsA, Chain A"/>
    <property type="match status" value="1"/>
</dbReference>
<comment type="caution">
    <text evidence="1">The sequence shown here is derived from an EMBL/GenBank/DDBJ whole genome shotgun (WGS) entry which is preliminary data.</text>
</comment>
<sequence>MVAERTDIEDNLGVFHSSMRSVFLSWRGHPLCPMNANAPHSQSAKPSDSAITLSISIVVYRPDAALLARTVETLETALAELHDVAGRPCLYLIDNGNPGELAALPVPSDAEFDTVVLKGHGNVGYGRGHNLAIERAKSRFHLILNPDVELNADGLRRALAFLRDSPETGLLAPWIGGDDGQQQYLCRRYPTVLDLFARGFLPSSLRKPFARRLARYEMRDVIGETNVVWDPPIVSGCFMLFRTDVLKSLGGFDPRYFLYFEDYDLSLRTRRVARIAYVPSVRILHHGGGASKKGSTHIKLFVTSACRFFNRFGWKWL</sequence>
<dbReference type="Pfam" id="PF13641">
    <property type="entry name" value="Glyco_tranf_2_3"/>
    <property type="match status" value="1"/>
</dbReference>
<dbReference type="GO" id="GO:0016740">
    <property type="term" value="F:transferase activity"/>
    <property type="evidence" value="ECO:0007669"/>
    <property type="project" value="UniProtKB-KW"/>
</dbReference>
<organism evidence="1 2">
    <name type="scientific">Caballeronia catudaia</name>
    <dbReference type="NCBI Taxonomy" id="1777136"/>
    <lineage>
        <taxon>Bacteria</taxon>
        <taxon>Pseudomonadati</taxon>
        <taxon>Pseudomonadota</taxon>
        <taxon>Betaproteobacteria</taxon>
        <taxon>Burkholderiales</taxon>
        <taxon>Burkholderiaceae</taxon>
        <taxon>Caballeronia</taxon>
    </lineage>
</organism>
<protein>
    <submittedName>
        <fullName evidence="1">Glycosyl transferase</fullName>
    </submittedName>
</protein>